<dbReference type="Gene3D" id="3.30.450.20">
    <property type="entry name" value="PAS domain"/>
    <property type="match status" value="2"/>
</dbReference>
<evidence type="ECO:0000259" key="10">
    <source>
        <dbReference type="PROSITE" id="PS50109"/>
    </source>
</evidence>
<comment type="catalytic activity">
    <reaction evidence="1">
        <text>ATP + protein L-histidine = ADP + protein N-phospho-L-histidine.</text>
        <dbReference type="EC" id="2.7.13.3"/>
    </reaction>
</comment>
<evidence type="ECO:0000256" key="9">
    <source>
        <dbReference type="SAM" id="Phobius"/>
    </source>
</evidence>
<dbReference type="SMART" id="SM00091">
    <property type="entry name" value="PAS"/>
    <property type="match status" value="2"/>
</dbReference>
<dbReference type="InterPro" id="IPR000700">
    <property type="entry name" value="PAS-assoc_C"/>
</dbReference>
<dbReference type="Pfam" id="PF02518">
    <property type="entry name" value="HATPase_c"/>
    <property type="match status" value="1"/>
</dbReference>
<dbReference type="InterPro" id="IPR001610">
    <property type="entry name" value="PAC"/>
</dbReference>
<evidence type="ECO:0000256" key="3">
    <source>
        <dbReference type="ARBA" id="ARBA00022553"/>
    </source>
</evidence>
<feature type="domain" description="Histidine kinase" evidence="10">
    <location>
        <begin position="547"/>
        <end position="757"/>
    </location>
</feature>
<organism evidence="13 14">
    <name type="scientific">Clostridium punense</name>
    <dbReference type="NCBI Taxonomy" id="1054297"/>
    <lineage>
        <taxon>Bacteria</taxon>
        <taxon>Bacillati</taxon>
        <taxon>Bacillota</taxon>
        <taxon>Clostridia</taxon>
        <taxon>Eubacteriales</taxon>
        <taxon>Clostridiaceae</taxon>
        <taxon>Clostridium</taxon>
    </lineage>
</organism>
<keyword evidence="4" id="KW-0808">Transferase</keyword>
<reference evidence="13 14" key="1">
    <citation type="submission" date="2021-03" db="EMBL/GenBank/DDBJ databases">
        <title>Genomic Encyclopedia of Type Strains, Phase IV (KMG-IV): sequencing the most valuable type-strain genomes for metagenomic binning, comparative biology and taxonomic classification.</title>
        <authorList>
            <person name="Goeker M."/>
        </authorList>
    </citation>
    <scope>NUCLEOTIDE SEQUENCE [LARGE SCALE GENOMIC DNA]</scope>
    <source>
        <strain evidence="13 14">DSM 28650</strain>
    </source>
</reference>
<gene>
    <name evidence="13" type="ORF">J2Z44_002214</name>
</gene>
<proteinExistence type="predicted"/>
<keyword evidence="9" id="KW-0812">Transmembrane</keyword>
<evidence type="ECO:0000256" key="6">
    <source>
        <dbReference type="ARBA" id="ARBA00022777"/>
    </source>
</evidence>
<dbReference type="Pfam" id="PF13426">
    <property type="entry name" value="PAS_9"/>
    <property type="match status" value="1"/>
</dbReference>
<dbReference type="PROSITE" id="PS50112">
    <property type="entry name" value="PAS"/>
    <property type="match status" value="1"/>
</dbReference>
<name>A0ABS4K3M3_9CLOT</name>
<feature type="transmembrane region" description="Helical" evidence="9">
    <location>
        <begin position="163"/>
        <end position="187"/>
    </location>
</feature>
<dbReference type="PANTHER" id="PTHR43065">
    <property type="entry name" value="SENSOR HISTIDINE KINASE"/>
    <property type="match status" value="1"/>
</dbReference>
<evidence type="ECO:0000256" key="8">
    <source>
        <dbReference type="ARBA" id="ARBA00023012"/>
    </source>
</evidence>
<evidence type="ECO:0000256" key="5">
    <source>
        <dbReference type="ARBA" id="ARBA00022741"/>
    </source>
</evidence>
<sequence>MKSLNLNEENTHERHKVAVFRLILITIFAVILSLIIWSTLWRGNELVIHSSLEIACIFVGVSTFLLSWNTYHHDNWINRMIGFGFFITSCFDLIHVYYYQSMYRYKDLPIDLPLKFWMISKLTLVLVIFMLGYCSKIQESIKVCHFMRVRRIQGENSANKGKWLSLITSIAFVVVMWYVFYNIAFINLYTDQGVTKTKIILELIITVLLIVTLIKLHRTSELNEKVKLEYIFMSLLAMIVNEIFALSATKSTSFFLLLGHVMKIVSYHFLYKGIFETTVREPHRKMEEANSKLVDILDAVPVALVTYNEDNKLSYANKSFEQVIGWSREELIGLSPAEFLKIIPKAEEHKEEALVEQVLKTGEKVNGVIRTYSTSKGDRIKLLVNAHKINDGALMIFNDVKAEQQIADLNLQTQIILNSIGTPAVILDNLNRITAHNIAFTNLIHRDDIDIVKMSIDELITMLDGSITLLDKKYDKDILIEESYEGFFQCINGKQRSVLIKVSTIYNIENENIGAVCVIQDITDEKENQQKLINQEKLALLGQMSATIVHETRNFLTTIKGCSQLIQTYTKEDRIKLYAEKINCNTNEVNKIISNLLTMSKPSKAVMEEVSINDLIYSLKSTLETSTMTKGVDVQFNLNFDERYILCDEGQIMQVILNLCKNAMDAMSDTKDALLTIETGLREENEELFIKVSDNGVGISQKNLAKIGTPFFTTKKSGTGLGLNACYQIIKNHKGKIEVKSEEAKGTTFIITIPCVTYEDLAEII</sequence>
<dbReference type="InterPro" id="IPR036097">
    <property type="entry name" value="HisK_dim/P_sf"/>
</dbReference>
<dbReference type="SMART" id="SM00388">
    <property type="entry name" value="HisKA"/>
    <property type="match status" value="1"/>
</dbReference>
<dbReference type="InterPro" id="IPR003594">
    <property type="entry name" value="HATPase_dom"/>
</dbReference>
<dbReference type="PRINTS" id="PR00344">
    <property type="entry name" value="BCTRLSENSOR"/>
</dbReference>
<keyword evidence="7" id="KW-0067">ATP-binding</keyword>
<evidence type="ECO:0000256" key="1">
    <source>
        <dbReference type="ARBA" id="ARBA00000085"/>
    </source>
</evidence>
<feature type="transmembrane region" description="Helical" evidence="9">
    <location>
        <begin position="80"/>
        <end position="99"/>
    </location>
</feature>
<dbReference type="Pfam" id="PF17159">
    <property type="entry name" value="MASE3"/>
    <property type="match status" value="1"/>
</dbReference>
<keyword evidence="5" id="KW-0547">Nucleotide-binding</keyword>
<dbReference type="SMART" id="SM00387">
    <property type="entry name" value="HATPase_c"/>
    <property type="match status" value="1"/>
</dbReference>
<evidence type="ECO:0000256" key="4">
    <source>
        <dbReference type="ARBA" id="ARBA00022679"/>
    </source>
</evidence>
<dbReference type="EC" id="2.7.13.3" evidence="2"/>
<dbReference type="CDD" id="cd00082">
    <property type="entry name" value="HisKA"/>
    <property type="match status" value="1"/>
</dbReference>
<protein>
    <recommendedName>
        <fullName evidence="2">histidine kinase</fullName>
        <ecNumber evidence="2">2.7.13.3</ecNumber>
    </recommendedName>
</protein>
<dbReference type="RefSeq" id="WP_021281847.1">
    <property type="nucleotide sequence ID" value="NZ_JAGGLL010000016.1"/>
</dbReference>
<dbReference type="InterPro" id="IPR035965">
    <property type="entry name" value="PAS-like_dom_sf"/>
</dbReference>
<evidence type="ECO:0000313" key="14">
    <source>
        <dbReference type="Proteomes" id="UP001519308"/>
    </source>
</evidence>
<dbReference type="InterPro" id="IPR013767">
    <property type="entry name" value="PAS_fold"/>
</dbReference>
<dbReference type="Proteomes" id="UP001519308">
    <property type="component" value="Unassembled WGS sequence"/>
</dbReference>
<feature type="transmembrane region" description="Helical" evidence="9">
    <location>
        <begin position="20"/>
        <end position="40"/>
    </location>
</feature>
<evidence type="ECO:0000313" key="13">
    <source>
        <dbReference type="EMBL" id="MBP2022393.1"/>
    </source>
</evidence>
<dbReference type="InterPro" id="IPR003661">
    <property type="entry name" value="HisK_dim/P_dom"/>
</dbReference>
<dbReference type="SUPFAM" id="SSF55785">
    <property type="entry name" value="PYP-like sensor domain (PAS domain)"/>
    <property type="match status" value="2"/>
</dbReference>
<dbReference type="InterPro" id="IPR033425">
    <property type="entry name" value="MASE3"/>
</dbReference>
<dbReference type="CDD" id="cd00130">
    <property type="entry name" value="PAS"/>
    <property type="match status" value="1"/>
</dbReference>
<keyword evidence="3" id="KW-0597">Phosphoprotein</keyword>
<evidence type="ECO:0000259" key="11">
    <source>
        <dbReference type="PROSITE" id="PS50112"/>
    </source>
</evidence>
<feature type="transmembrane region" description="Helical" evidence="9">
    <location>
        <begin position="46"/>
        <end position="68"/>
    </location>
</feature>
<dbReference type="SUPFAM" id="SSF47384">
    <property type="entry name" value="Homodimeric domain of signal transducing histidine kinase"/>
    <property type="match status" value="1"/>
</dbReference>
<feature type="transmembrane region" description="Helical" evidence="9">
    <location>
        <begin position="199"/>
        <end position="216"/>
    </location>
</feature>
<dbReference type="Pfam" id="PF00512">
    <property type="entry name" value="HisKA"/>
    <property type="match status" value="1"/>
</dbReference>
<dbReference type="PANTHER" id="PTHR43065:SF46">
    <property type="entry name" value="C4-DICARBOXYLATE TRANSPORT SENSOR PROTEIN DCTB"/>
    <property type="match status" value="1"/>
</dbReference>
<keyword evidence="9" id="KW-1133">Transmembrane helix</keyword>
<keyword evidence="8" id="KW-0902">Two-component regulatory system</keyword>
<dbReference type="Gene3D" id="3.30.565.10">
    <property type="entry name" value="Histidine kinase-like ATPase, C-terminal domain"/>
    <property type="match status" value="1"/>
</dbReference>
<keyword evidence="9" id="KW-0472">Membrane</keyword>
<dbReference type="Pfam" id="PF00989">
    <property type="entry name" value="PAS"/>
    <property type="match status" value="1"/>
</dbReference>
<dbReference type="InterPro" id="IPR000014">
    <property type="entry name" value="PAS"/>
</dbReference>
<dbReference type="SMART" id="SM00086">
    <property type="entry name" value="PAC"/>
    <property type="match status" value="1"/>
</dbReference>
<evidence type="ECO:0000259" key="12">
    <source>
        <dbReference type="PROSITE" id="PS50113"/>
    </source>
</evidence>
<keyword evidence="14" id="KW-1185">Reference proteome</keyword>
<keyword evidence="6" id="KW-0418">Kinase</keyword>
<feature type="transmembrane region" description="Helical" evidence="9">
    <location>
        <begin position="228"/>
        <end position="248"/>
    </location>
</feature>
<feature type="domain" description="PAC" evidence="12">
    <location>
        <begin position="482"/>
        <end position="534"/>
    </location>
</feature>
<dbReference type="Gene3D" id="1.10.287.130">
    <property type="match status" value="1"/>
</dbReference>
<dbReference type="PROSITE" id="PS50113">
    <property type="entry name" value="PAC"/>
    <property type="match status" value="1"/>
</dbReference>
<dbReference type="InterPro" id="IPR005467">
    <property type="entry name" value="His_kinase_dom"/>
</dbReference>
<dbReference type="SUPFAM" id="SSF55874">
    <property type="entry name" value="ATPase domain of HSP90 chaperone/DNA topoisomerase II/histidine kinase"/>
    <property type="match status" value="1"/>
</dbReference>
<dbReference type="PROSITE" id="PS50109">
    <property type="entry name" value="HIS_KIN"/>
    <property type="match status" value="1"/>
</dbReference>
<evidence type="ECO:0000256" key="2">
    <source>
        <dbReference type="ARBA" id="ARBA00012438"/>
    </source>
</evidence>
<evidence type="ECO:0000256" key="7">
    <source>
        <dbReference type="ARBA" id="ARBA00022840"/>
    </source>
</evidence>
<comment type="caution">
    <text evidence="13">The sequence shown here is derived from an EMBL/GenBank/DDBJ whole genome shotgun (WGS) entry which is preliminary data.</text>
</comment>
<feature type="domain" description="PAS" evidence="11">
    <location>
        <begin position="289"/>
        <end position="362"/>
    </location>
</feature>
<dbReference type="InterPro" id="IPR036890">
    <property type="entry name" value="HATPase_C_sf"/>
</dbReference>
<dbReference type="InterPro" id="IPR004358">
    <property type="entry name" value="Sig_transdc_His_kin-like_C"/>
</dbReference>
<dbReference type="NCBIfam" id="TIGR00229">
    <property type="entry name" value="sensory_box"/>
    <property type="match status" value="2"/>
</dbReference>
<feature type="transmembrane region" description="Helical" evidence="9">
    <location>
        <begin position="114"/>
        <end position="133"/>
    </location>
</feature>
<dbReference type="EMBL" id="JAGGLL010000016">
    <property type="protein sequence ID" value="MBP2022393.1"/>
    <property type="molecule type" value="Genomic_DNA"/>
</dbReference>
<accession>A0ABS4K3M3</accession>